<reference evidence="3" key="1">
    <citation type="submission" date="2021-02" db="EMBL/GenBank/DDBJ databases">
        <authorList>
            <person name="Nieuwenhuis M."/>
            <person name="Van De Peppel L.J.J."/>
        </authorList>
    </citation>
    <scope>NUCLEOTIDE SEQUENCE</scope>
    <source>
        <strain evidence="3">D49</strain>
    </source>
</reference>
<dbReference type="Proteomes" id="UP000717328">
    <property type="component" value="Unassembled WGS sequence"/>
</dbReference>
<protein>
    <recommendedName>
        <fullName evidence="2">DUF3752 domain-containing protein</fullName>
    </recommendedName>
</protein>
<proteinExistence type="predicted"/>
<gene>
    <name evidence="3" type="ORF">H0H81_003458</name>
</gene>
<feature type="compositionally biased region" description="Basic and acidic residues" evidence="1">
    <location>
        <begin position="202"/>
        <end position="226"/>
    </location>
</feature>
<evidence type="ECO:0000259" key="2">
    <source>
        <dbReference type="Pfam" id="PF12572"/>
    </source>
</evidence>
<feature type="compositionally biased region" description="Basic and acidic residues" evidence="1">
    <location>
        <begin position="123"/>
        <end position="158"/>
    </location>
</feature>
<dbReference type="Pfam" id="PF12572">
    <property type="entry name" value="DUF3752"/>
    <property type="match status" value="1"/>
</dbReference>
<dbReference type="PANTHER" id="PTHR46370:SF1">
    <property type="entry name" value="GPALPP MOTIFS-CONTAINING PROTEIN 1"/>
    <property type="match status" value="1"/>
</dbReference>
<feature type="compositionally biased region" description="Polar residues" evidence="1">
    <location>
        <begin position="190"/>
        <end position="199"/>
    </location>
</feature>
<dbReference type="InterPro" id="IPR046331">
    <property type="entry name" value="GPAM1-like"/>
</dbReference>
<name>A0A9P7GN22_9AGAR</name>
<feature type="region of interest" description="Disordered" evidence="1">
    <location>
        <begin position="1"/>
        <end position="294"/>
    </location>
</feature>
<evidence type="ECO:0000313" key="3">
    <source>
        <dbReference type="EMBL" id="KAG5652834.1"/>
    </source>
</evidence>
<accession>A0A9P7GN22</accession>
<comment type="caution">
    <text evidence="3">The sequence shown here is derived from an EMBL/GenBank/DDBJ whole genome shotgun (WGS) entry which is preliminary data.</text>
</comment>
<dbReference type="EMBL" id="JABCKI010000094">
    <property type="protein sequence ID" value="KAG5652834.1"/>
    <property type="molecule type" value="Genomic_DNA"/>
</dbReference>
<dbReference type="AlphaFoldDB" id="A0A9P7GN22"/>
<evidence type="ECO:0000313" key="4">
    <source>
        <dbReference type="Proteomes" id="UP000717328"/>
    </source>
</evidence>
<feature type="domain" description="DUF3752" evidence="2">
    <location>
        <begin position="162"/>
        <end position="315"/>
    </location>
</feature>
<evidence type="ECO:0000256" key="1">
    <source>
        <dbReference type="SAM" id="MobiDB-lite"/>
    </source>
</evidence>
<reference evidence="3" key="2">
    <citation type="submission" date="2021-10" db="EMBL/GenBank/DDBJ databases">
        <title>Phylogenomics reveals ancestral predisposition of the termite-cultivated fungus Termitomyces towards a domesticated lifestyle.</title>
        <authorList>
            <person name="Auxier B."/>
            <person name="Grum-Grzhimaylo A."/>
            <person name="Cardenas M.E."/>
            <person name="Lodge J.D."/>
            <person name="Laessoe T."/>
            <person name="Pedersen O."/>
            <person name="Smith M.E."/>
            <person name="Kuyper T.W."/>
            <person name="Franco-Molano E.A."/>
            <person name="Baroni T.J."/>
            <person name="Aanen D.K."/>
        </authorList>
    </citation>
    <scope>NUCLEOTIDE SEQUENCE</scope>
    <source>
        <strain evidence="3">D49</strain>
    </source>
</reference>
<dbReference type="OrthoDB" id="73491at2759"/>
<feature type="compositionally biased region" description="Acidic residues" evidence="1">
    <location>
        <begin position="43"/>
        <end position="52"/>
    </location>
</feature>
<dbReference type="PANTHER" id="PTHR46370">
    <property type="entry name" value="GPALPP MOTIFS-CONTAINING PROTEIN 1"/>
    <property type="match status" value="1"/>
</dbReference>
<sequence length="323" mass="35958">MPIGPELPPHLLQHSEEKEETQETPAVGPHIPPSLLSQNNATIDEDDDEDDYVPQLPPDMLANRAAGPSKPSPGSPTISENKRVVGPSMPSYPPTYDPRYHSAYDDDDDDDDFGPKPLPAGVKHAEKDAVQEFMEREERRRKDAEEAAKPKALKRDEWMLVPPSSSDLLGNLDPTKLKARQFSRSAAPASKNTDNSLWTETPAERQQRLADEVSGRKRRATEKPADEDLGDDKKRRRRDEELIRKGVDEYTQKLRGPALVAQHEASGKIEAAKEKEKDAGIWDHSRDMSLGGRLMDDSKRSKLIREAQGLGDRFGTGKSGGFL</sequence>
<dbReference type="InterPro" id="IPR022226">
    <property type="entry name" value="DUF3752"/>
</dbReference>
<feature type="compositionally biased region" description="Basic and acidic residues" evidence="1">
    <location>
        <begin position="265"/>
        <end position="287"/>
    </location>
</feature>
<organism evidence="3 4">
    <name type="scientific">Sphagnurus paluster</name>
    <dbReference type="NCBI Taxonomy" id="117069"/>
    <lineage>
        <taxon>Eukaryota</taxon>
        <taxon>Fungi</taxon>
        <taxon>Dikarya</taxon>
        <taxon>Basidiomycota</taxon>
        <taxon>Agaricomycotina</taxon>
        <taxon>Agaricomycetes</taxon>
        <taxon>Agaricomycetidae</taxon>
        <taxon>Agaricales</taxon>
        <taxon>Tricholomatineae</taxon>
        <taxon>Lyophyllaceae</taxon>
        <taxon>Sphagnurus</taxon>
    </lineage>
</organism>
<feature type="compositionally biased region" description="Basic and acidic residues" evidence="1">
    <location>
        <begin position="238"/>
        <end position="252"/>
    </location>
</feature>
<keyword evidence="4" id="KW-1185">Reference proteome</keyword>